<name>A0A077AVA9_9PROT</name>
<accession>A0A077AVA9</accession>
<evidence type="ECO:0000313" key="1">
    <source>
        <dbReference type="EMBL" id="AIK95578.1"/>
    </source>
</evidence>
<dbReference type="eggNOG" id="ENOG5031BF3">
    <property type="taxonomic scope" value="Bacteria"/>
</dbReference>
<gene>
    <name evidence="1" type="ORF">ID47_00600</name>
</gene>
<dbReference type="AlphaFoldDB" id="A0A077AVA9"/>
<proteinExistence type="predicted"/>
<dbReference type="STRING" id="91604.ID47_00600"/>
<organism evidence="1 2">
    <name type="scientific">Candidatus Odyssella acanthamoebae</name>
    <dbReference type="NCBI Taxonomy" id="91604"/>
    <lineage>
        <taxon>Bacteria</taxon>
        <taxon>Pseudomonadati</taxon>
        <taxon>Pseudomonadota</taxon>
        <taxon>Alphaproteobacteria</taxon>
        <taxon>Holosporales</taxon>
        <taxon>Candidatus Paracaedibacteraceae</taxon>
        <taxon>Candidatus Odyssella</taxon>
    </lineage>
</organism>
<dbReference type="HOGENOM" id="CLU_1432164_0_0_5"/>
<dbReference type="EMBL" id="CP008941">
    <property type="protein sequence ID" value="AIK95578.1"/>
    <property type="molecule type" value="Genomic_DNA"/>
</dbReference>
<reference evidence="1 2" key="1">
    <citation type="submission" date="2014-07" db="EMBL/GenBank/DDBJ databases">
        <title>Comparative genomic insights into amoeba endosymbionts belonging to the families of Holosporaceae and Candidatus Midichloriaceae within Rickettsiales.</title>
        <authorList>
            <person name="Wang Z."/>
            <person name="Wu M."/>
        </authorList>
    </citation>
    <scope>NUCLEOTIDE SEQUENCE [LARGE SCALE GENOMIC DNA]</scope>
    <source>
        <strain evidence="1">PRA3</strain>
    </source>
</reference>
<dbReference type="RefSeq" id="WP_038462779.1">
    <property type="nucleotide sequence ID" value="NZ_CP008941.1"/>
</dbReference>
<sequence length="203" mass="22115">MSEGFGFAHSNLQYGQSPVIGAGMNVPIHAPTIQHTSHVATPEWMVMIDDLLSSTIEGSPDGTDADLTQCAELLGWYSEQARLTKGNTANQLFSTSAVQHSSVVIAIPMGDYVASLENKMNTGSNIAAIKLIRLANITDLKVPLQFITYTNCRIESTQQQLDKLILSFRPETRQNTVVKYGQDGQKVGNNVSFFDYTKGTAEA</sequence>
<dbReference type="KEGG" id="paca:ID47_00600"/>
<evidence type="ECO:0000313" key="2">
    <source>
        <dbReference type="Proteomes" id="UP000028926"/>
    </source>
</evidence>
<keyword evidence="2" id="KW-1185">Reference proteome</keyword>
<dbReference type="OrthoDB" id="8478426at2"/>
<protein>
    <submittedName>
        <fullName evidence="1">Uncharacterized protein</fullName>
    </submittedName>
</protein>
<dbReference type="Proteomes" id="UP000028926">
    <property type="component" value="Chromosome"/>
</dbReference>